<dbReference type="GO" id="GO:0016887">
    <property type="term" value="F:ATP hydrolysis activity"/>
    <property type="evidence" value="ECO:0007669"/>
    <property type="project" value="InterPro"/>
</dbReference>
<dbReference type="GO" id="GO:0005524">
    <property type="term" value="F:ATP binding"/>
    <property type="evidence" value="ECO:0007669"/>
    <property type="project" value="InterPro"/>
</dbReference>
<feature type="domain" description="Bacterial type II secretion system protein E" evidence="2">
    <location>
        <begin position="197"/>
        <end position="211"/>
    </location>
</feature>
<organism evidence="3 4">
    <name type="scientific">Allocoleopsis franciscana PCC 7113</name>
    <dbReference type="NCBI Taxonomy" id="1173027"/>
    <lineage>
        <taxon>Bacteria</taxon>
        <taxon>Bacillati</taxon>
        <taxon>Cyanobacteriota</taxon>
        <taxon>Cyanophyceae</taxon>
        <taxon>Coleofasciculales</taxon>
        <taxon>Coleofasciculaceae</taxon>
        <taxon>Allocoleopsis</taxon>
        <taxon>Allocoleopsis franciscana</taxon>
    </lineage>
</organism>
<dbReference type="PANTHER" id="PTHR30486:SF16">
    <property type="entry name" value="TWITCHING MOTILITY PROTEIN PILT"/>
    <property type="match status" value="1"/>
</dbReference>
<reference evidence="3 4" key="1">
    <citation type="submission" date="2012-06" db="EMBL/GenBank/DDBJ databases">
        <title>Finished chromosome of genome of Microcoleus sp. PCC 7113.</title>
        <authorList>
            <consortium name="US DOE Joint Genome Institute"/>
            <person name="Gugger M."/>
            <person name="Coursin T."/>
            <person name="Rippka R."/>
            <person name="Tandeau De Marsac N."/>
            <person name="Huntemann M."/>
            <person name="Wei C.-L."/>
            <person name="Han J."/>
            <person name="Detter J.C."/>
            <person name="Han C."/>
            <person name="Tapia R."/>
            <person name="Chen A."/>
            <person name="Kyrpides N."/>
            <person name="Mavromatis K."/>
            <person name="Markowitz V."/>
            <person name="Szeto E."/>
            <person name="Ivanova N."/>
            <person name="Pagani I."/>
            <person name="Pati A."/>
            <person name="Goodwin L."/>
            <person name="Nordberg H.P."/>
            <person name="Cantor M.N."/>
            <person name="Hua S.X."/>
            <person name="Woyke T."/>
            <person name="Kerfeld C.A."/>
        </authorList>
    </citation>
    <scope>NUCLEOTIDE SEQUENCE [LARGE SCALE GENOMIC DNA]</scope>
    <source>
        <strain evidence="3 4">PCC 7113</strain>
    </source>
</reference>
<dbReference type="CDD" id="cd01131">
    <property type="entry name" value="PilT"/>
    <property type="match status" value="1"/>
</dbReference>
<dbReference type="KEGG" id="mic:Mic7113_0864"/>
<accession>K9WAC5</accession>
<evidence type="ECO:0000313" key="3">
    <source>
        <dbReference type="EMBL" id="AFZ16766.1"/>
    </source>
</evidence>
<dbReference type="AlphaFoldDB" id="K9WAC5"/>
<gene>
    <name evidence="3" type="ORF">Mic7113_0864</name>
</gene>
<dbReference type="STRING" id="1173027.Mic7113_0864"/>
<dbReference type="PANTHER" id="PTHR30486">
    <property type="entry name" value="TWITCHING MOTILITY PROTEIN PILT"/>
    <property type="match status" value="1"/>
</dbReference>
<dbReference type="PROSITE" id="PS00662">
    <property type="entry name" value="T2SP_E"/>
    <property type="match status" value="1"/>
</dbReference>
<dbReference type="InterPro" id="IPR006321">
    <property type="entry name" value="PilT/PilU"/>
</dbReference>
<evidence type="ECO:0000259" key="2">
    <source>
        <dbReference type="PROSITE" id="PS00662"/>
    </source>
</evidence>
<name>K9WAC5_9CYAN</name>
<evidence type="ECO:0000313" key="4">
    <source>
        <dbReference type="Proteomes" id="UP000010471"/>
    </source>
</evidence>
<dbReference type="EMBL" id="CP003630">
    <property type="protein sequence ID" value="AFZ16766.1"/>
    <property type="molecule type" value="Genomic_DNA"/>
</dbReference>
<comment type="similarity">
    <text evidence="1">Belongs to the GSP E family.</text>
</comment>
<dbReference type="Gene3D" id="3.40.50.300">
    <property type="entry name" value="P-loop containing nucleotide triphosphate hydrolases"/>
    <property type="match status" value="1"/>
</dbReference>
<dbReference type="InterPro" id="IPR027417">
    <property type="entry name" value="P-loop_NTPase"/>
</dbReference>
<dbReference type="InterPro" id="IPR001482">
    <property type="entry name" value="T2SS/T4SS_dom"/>
</dbReference>
<dbReference type="HOGENOM" id="CLU_013446_4_0_3"/>
<dbReference type="NCBIfam" id="TIGR01420">
    <property type="entry name" value="pilT_fam"/>
    <property type="match status" value="1"/>
</dbReference>
<dbReference type="InterPro" id="IPR050921">
    <property type="entry name" value="T4SS_GSP_E_ATPase"/>
</dbReference>
<dbReference type="Proteomes" id="UP000010471">
    <property type="component" value="Chromosome"/>
</dbReference>
<sequence>MAMELMIEDLMEQLIEMGGSDMHIQSGAPVYFRISGKLQPIHEDPLTPHECQKLIFSMLNNTQRKELEQNWELDCSYGVKGLARFRVNVYKERGYYAACLRALSSKIPNFDQLNLPDIVREMSERPRGLVLVTGPTGSGKTTTLAAMVDLINRTRPEHILTVEDPIEYVFPNIKSLVHQRQKGEDTKSFANALKAALREDPDVILVGEMRDLETISLAISAAETGHLVMGTLHTSSAASTINRIIDVFPPEQQQQINAQLSNSLIAVFSQTLIPKKNPKPGEFGRVMGQEIMIVTPAIANLIREGKIAQIYSAIQTGSKMGMQTMEQSLAHLVKTGQITFEAAVSKSSKPEEMQRILAGAGSAAIGNMGAKVAPGTKVAR</sequence>
<protein>
    <submittedName>
        <fullName evidence="3">Pilus retraction protein PilT</fullName>
    </submittedName>
</protein>
<dbReference type="PATRIC" id="fig|1173027.3.peg.950"/>
<dbReference type="eggNOG" id="COG2805">
    <property type="taxonomic scope" value="Bacteria"/>
</dbReference>
<dbReference type="InterPro" id="IPR003593">
    <property type="entry name" value="AAA+_ATPase"/>
</dbReference>
<evidence type="ECO:0000256" key="1">
    <source>
        <dbReference type="ARBA" id="ARBA00006611"/>
    </source>
</evidence>
<dbReference type="Pfam" id="PF00437">
    <property type="entry name" value="T2SSE"/>
    <property type="match status" value="1"/>
</dbReference>
<dbReference type="SUPFAM" id="SSF52540">
    <property type="entry name" value="P-loop containing nucleoside triphosphate hydrolases"/>
    <property type="match status" value="1"/>
</dbReference>
<dbReference type="Gene3D" id="3.30.450.90">
    <property type="match status" value="1"/>
</dbReference>
<dbReference type="SMART" id="SM00382">
    <property type="entry name" value="AAA"/>
    <property type="match status" value="1"/>
</dbReference>
<proteinExistence type="inferred from homology"/>
<keyword evidence="4" id="KW-1185">Reference proteome</keyword>